<dbReference type="InterPro" id="IPR036821">
    <property type="entry name" value="Peptide_deformylase_sf"/>
</dbReference>
<dbReference type="GO" id="GO:0046872">
    <property type="term" value="F:metal ion binding"/>
    <property type="evidence" value="ECO:0007669"/>
    <property type="project" value="UniProtKB-KW"/>
</dbReference>
<dbReference type="GeneID" id="78295763"/>
<dbReference type="SUPFAM" id="SSF56420">
    <property type="entry name" value="Peptide deformylase"/>
    <property type="match status" value="1"/>
</dbReference>
<dbReference type="EMBL" id="JABAEW010000002">
    <property type="protein sequence ID" value="NMD85260.1"/>
    <property type="molecule type" value="Genomic_DNA"/>
</dbReference>
<evidence type="ECO:0000313" key="3">
    <source>
        <dbReference type="EMBL" id="NMD85260.1"/>
    </source>
</evidence>
<dbReference type="CDD" id="cd00487">
    <property type="entry name" value="Pep_deformylase"/>
    <property type="match status" value="1"/>
</dbReference>
<reference evidence="3 6" key="2">
    <citation type="submission" date="2020-04" db="EMBL/GenBank/DDBJ databases">
        <authorList>
            <person name="Hitch T.C.A."/>
            <person name="Wylensek D."/>
            <person name="Clavel T."/>
        </authorList>
    </citation>
    <scope>NUCLEOTIDE SEQUENCE [LARGE SCALE GENOMIC DNA]</scope>
    <source>
        <strain evidence="3 6">COR2-253-APC-1A</strain>
    </source>
</reference>
<evidence type="ECO:0000256" key="1">
    <source>
        <dbReference type="ARBA" id="ARBA00010759"/>
    </source>
</evidence>
<keyword evidence="5" id="KW-1185">Reference proteome</keyword>
<keyword evidence="2" id="KW-0408">Iron</keyword>
<dbReference type="GO" id="GO:0006412">
    <property type="term" value="P:translation"/>
    <property type="evidence" value="ECO:0007669"/>
    <property type="project" value="UniProtKB-UniRule"/>
</dbReference>
<sequence>MLFRNKKRYVVHTAGDPVLKAKARPVEAVTPEIRELACNMQEALRVFSGVGIAAPQVGESLRLVVFDIPVDSMGENPTVGEQLLLPRMPLTVINPEIVASSDVLCESDEGCLSVPDIWAPVVRPATVVFRATTLDGEVIECECGGLLGRCIQHELDHLDGVLFVDRVSPEAARTIERDLKQLIRYGEKHHFHRIKVK</sequence>
<accession>A0A2U1AUD7</accession>
<organism evidence="4 5">
    <name type="scientific">Victivallis vadensis</name>
    <dbReference type="NCBI Taxonomy" id="172901"/>
    <lineage>
        <taxon>Bacteria</taxon>
        <taxon>Pseudomonadati</taxon>
        <taxon>Lentisphaerota</taxon>
        <taxon>Lentisphaeria</taxon>
        <taxon>Victivallales</taxon>
        <taxon>Victivallaceae</taxon>
        <taxon>Victivallis</taxon>
    </lineage>
</organism>
<evidence type="ECO:0000313" key="4">
    <source>
        <dbReference type="EMBL" id="PVY40049.1"/>
    </source>
</evidence>
<dbReference type="NCBIfam" id="TIGR00079">
    <property type="entry name" value="pept_deformyl"/>
    <property type="match status" value="1"/>
</dbReference>
<protein>
    <recommendedName>
        <fullName evidence="2">Peptide deformylase</fullName>
        <shortName evidence="2">PDF</shortName>
        <ecNumber evidence="2">3.5.1.88</ecNumber>
    </recommendedName>
    <alternativeName>
        <fullName evidence="2">Polypeptide deformylase</fullName>
    </alternativeName>
</protein>
<dbReference type="Proteomes" id="UP000245959">
    <property type="component" value="Unassembled WGS sequence"/>
</dbReference>
<dbReference type="Pfam" id="PF01327">
    <property type="entry name" value="Pep_deformylase"/>
    <property type="match status" value="1"/>
</dbReference>
<name>A0A2U1AUD7_9BACT</name>
<keyword evidence="2" id="KW-0648">Protein biosynthesis</keyword>
<feature type="binding site" evidence="2">
    <location>
        <position position="111"/>
    </location>
    <ligand>
        <name>Fe cation</name>
        <dbReference type="ChEBI" id="CHEBI:24875"/>
    </ligand>
</feature>
<comment type="similarity">
    <text evidence="1 2">Belongs to the polypeptide deformylase family.</text>
</comment>
<dbReference type="AlphaFoldDB" id="A0A2U1AUD7"/>
<dbReference type="Proteomes" id="UP000576225">
    <property type="component" value="Unassembled WGS sequence"/>
</dbReference>
<dbReference type="EMBL" id="QEKH01000018">
    <property type="protein sequence ID" value="PVY40049.1"/>
    <property type="molecule type" value="Genomic_DNA"/>
</dbReference>
<dbReference type="RefSeq" id="WP_116884469.1">
    <property type="nucleotide sequence ID" value="NZ_CABMMC010000095.1"/>
</dbReference>
<dbReference type="PANTHER" id="PTHR10458:SF22">
    <property type="entry name" value="PEPTIDE DEFORMYLASE"/>
    <property type="match status" value="1"/>
</dbReference>
<feature type="binding site" evidence="2">
    <location>
        <position position="153"/>
    </location>
    <ligand>
        <name>Fe cation</name>
        <dbReference type="ChEBI" id="CHEBI:24875"/>
    </ligand>
</feature>
<evidence type="ECO:0000256" key="2">
    <source>
        <dbReference type="HAMAP-Rule" id="MF_00163"/>
    </source>
</evidence>
<comment type="function">
    <text evidence="2">Removes the formyl group from the N-terminal Met of newly synthesized proteins. Requires at least a dipeptide for an efficient rate of reaction. N-terminal L-methionine is a prerequisite for activity but the enzyme has broad specificity at other positions.</text>
</comment>
<dbReference type="OrthoDB" id="9804313at2"/>
<reference evidence="4 5" key="1">
    <citation type="submission" date="2018-04" db="EMBL/GenBank/DDBJ databases">
        <title>Genomic Encyclopedia of Type Strains, Phase IV (KMG-IV): sequencing the most valuable type-strain genomes for metagenomic binning, comparative biology and taxonomic classification.</title>
        <authorList>
            <person name="Goeker M."/>
        </authorList>
    </citation>
    <scope>NUCLEOTIDE SEQUENCE [LARGE SCALE GENOMIC DNA]</scope>
    <source>
        <strain evidence="4 5">DSM 14823</strain>
    </source>
</reference>
<evidence type="ECO:0000313" key="5">
    <source>
        <dbReference type="Proteomes" id="UP000245959"/>
    </source>
</evidence>
<comment type="catalytic activity">
    <reaction evidence="2">
        <text>N-terminal N-formyl-L-methionyl-[peptide] + H2O = N-terminal L-methionyl-[peptide] + formate</text>
        <dbReference type="Rhea" id="RHEA:24420"/>
        <dbReference type="Rhea" id="RHEA-COMP:10639"/>
        <dbReference type="Rhea" id="RHEA-COMP:10640"/>
        <dbReference type="ChEBI" id="CHEBI:15377"/>
        <dbReference type="ChEBI" id="CHEBI:15740"/>
        <dbReference type="ChEBI" id="CHEBI:49298"/>
        <dbReference type="ChEBI" id="CHEBI:64731"/>
        <dbReference type="EC" id="3.5.1.88"/>
    </reaction>
</comment>
<dbReference type="PRINTS" id="PR01576">
    <property type="entry name" value="PDEFORMYLASE"/>
</dbReference>
<comment type="cofactor">
    <cofactor evidence="2">
        <name>Fe(2+)</name>
        <dbReference type="ChEBI" id="CHEBI:29033"/>
    </cofactor>
    <text evidence="2">Binds 1 Fe(2+) ion.</text>
</comment>
<gene>
    <name evidence="2 3" type="primary">def</name>
    <name evidence="4" type="ORF">C8D82_11848</name>
    <name evidence="3" type="ORF">HF882_01545</name>
</gene>
<dbReference type="PANTHER" id="PTHR10458">
    <property type="entry name" value="PEPTIDE DEFORMYLASE"/>
    <property type="match status" value="1"/>
</dbReference>
<keyword evidence="2" id="KW-0479">Metal-binding</keyword>
<keyword evidence="2 3" id="KW-0378">Hydrolase</keyword>
<dbReference type="HAMAP" id="MF_00163">
    <property type="entry name" value="Pep_deformylase"/>
    <property type="match status" value="1"/>
</dbReference>
<dbReference type="NCBIfam" id="NF001159">
    <property type="entry name" value="PRK00150.1-3"/>
    <property type="match status" value="1"/>
</dbReference>
<evidence type="ECO:0000313" key="6">
    <source>
        <dbReference type="Proteomes" id="UP000576225"/>
    </source>
</evidence>
<feature type="active site" evidence="2">
    <location>
        <position position="154"/>
    </location>
</feature>
<dbReference type="PIRSF" id="PIRSF004749">
    <property type="entry name" value="Pep_def"/>
    <property type="match status" value="1"/>
</dbReference>
<feature type="binding site" evidence="2">
    <location>
        <position position="157"/>
    </location>
    <ligand>
        <name>Fe cation</name>
        <dbReference type="ChEBI" id="CHEBI:24875"/>
    </ligand>
</feature>
<dbReference type="GO" id="GO:0042586">
    <property type="term" value="F:peptide deformylase activity"/>
    <property type="evidence" value="ECO:0007669"/>
    <property type="project" value="UniProtKB-UniRule"/>
</dbReference>
<dbReference type="InterPro" id="IPR023635">
    <property type="entry name" value="Peptide_deformylase"/>
</dbReference>
<dbReference type="Gene3D" id="3.90.45.10">
    <property type="entry name" value="Peptide deformylase"/>
    <property type="match status" value="1"/>
</dbReference>
<comment type="caution">
    <text evidence="4">The sequence shown here is derived from an EMBL/GenBank/DDBJ whole genome shotgun (WGS) entry which is preliminary data.</text>
</comment>
<dbReference type="EC" id="3.5.1.88" evidence="2"/>
<proteinExistence type="inferred from homology"/>